<feature type="transmembrane region" description="Helical" evidence="7">
    <location>
        <begin position="21"/>
        <end position="38"/>
    </location>
</feature>
<evidence type="ECO:0000256" key="1">
    <source>
        <dbReference type="ARBA" id="ARBA00004141"/>
    </source>
</evidence>
<protein>
    <recommendedName>
        <fullName evidence="10">MBOAT family protein</fullName>
    </recommendedName>
</protein>
<dbReference type="eggNOG" id="KOG2704">
    <property type="taxonomic scope" value="Eukaryota"/>
</dbReference>
<dbReference type="Pfam" id="PF03062">
    <property type="entry name" value="MBOAT"/>
    <property type="match status" value="1"/>
</dbReference>
<evidence type="ECO:0008006" key="10">
    <source>
        <dbReference type="Google" id="ProtNLM"/>
    </source>
</evidence>
<evidence type="ECO:0000256" key="6">
    <source>
        <dbReference type="ARBA" id="ARBA00023315"/>
    </source>
</evidence>
<feature type="transmembrane region" description="Helical" evidence="7">
    <location>
        <begin position="50"/>
        <end position="80"/>
    </location>
</feature>
<dbReference type="OrthoDB" id="286734at2759"/>
<dbReference type="GO" id="GO:0005783">
    <property type="term" value="C:endoplasmic reticulum"/>
    <property type="evidence" value="ECO:0007669"/>
    <property type="project" value="TreeGrafter"/>
</dbReference>
<dbReference type="Proteomes" id="UP000053201">
    <property type="component" value="Unassembled WGS sequence"/>
</dbReference>
<sequence>MLNDYIESLARTGVPPDLLKAAVMLIAAFPAAILYRLIPASSPTARHLFSIGVSGTLFCSLFNVSGFIQLVGEALAIYVLTATMRKSKWGPILAFLGAMGQLSINHIFGQLINKSTANFDHTAPMMVLAIKLTSFAWAAHDGTKPDKDLSADQRSLAIRKFPGLIEYFGYVFFFGGFLVGPAFEFADYRKFITNEPPFDQMPSPALPALKTVASAFVSLVVFFKFGNVFPYHYALTPEYAKLAFPKRFLYLQLAGLLARTKYYVAWKLSEAACILSGVGYNGIDPKTGKHLWNRVQNIAILGFELAPNSKVALDNWNKNTGLWLRRYVYLRITPAGTKPSGAAAVATYLTSAFWHGFRPGFYLTFISGSLLNVVARTIRRNVRPLFLGASRLAPLKPIYDVLGWAATIGSINYFAAPFVVHSVESSLTIWKANYYLVHVVLIAVEVGFTYLGFNRMLKKFGQSIGAQYGTQEIRSRVVSKGGRSNGTNVHSKSSDDEVKFMADVVDGTAVPAMAKEAKED</sequence>
<reference evidence="8 9" key="1">
    <citation type="submission" date="2009-08" db="EMBL/GenBank/DDBJ databases">
        <title>The Genome Sequence of Spizellomyces punctatus strain DAOM BR117.</title>
        <authorList>
            <consortium name="The Broad Institute Genome Sequencing Platform"/>
            <person name="Russ C."/>
            <person name="Cuomo C."/>
            <person name="Shea T."/>
            <person name="Young S.K."/>
            <person name="Zeng Q."/>
            <person name="Koehrsen M."/>
            <person name="Haas B."/>
            <person name="Borodovsky M."/>
            <person name="Guigo R."/>
            <person name="Alvarado L."/>
            <person name="Berlin A."/>
            <person name="Bochicchio J."/>
            <person name="Borenstein D."/>
            <person name="Chapman S."/>
            <person name="Chen Z."/>
            <person name="Engels R."/>
            <person name="Freedman E."/>
            <person name="Gellesch M."/>
            <person name="Goldberg J."/>
            <person name="Griggs A."/>
            <person name="Gujja S."/>
            <person name="Heiman D."/>
            <person name="Hepburn T."/>
            <person name="Howarth C."/>
            <person name="Jen D."/>
            <person name="Larson L."/>
            <person name="Lewis B."/>
            <person name="Mehta T."/>
            <person name="Park D."/>
            <person name="Pearson M."/>
            <person name="Roberts A."/>
            <person name="Saif S."/>
            <person name="Shenoy N."/>
            <person name="Sisk P."/>
            <person name="Stolte C."/>
            <person name="Sykes S."/>
            <person name="Thomson T."/>
            <person name="Walk T."/>
            <person name="White J."/>
            <person name="Yandava C."/>
            <person name="Burger G."/>
            <person name="Gray M.W."/>
            <person name="Holland P.W.H."/>
            <person name="King N."/>
            <person name="Lang F.B.F."/>
            <person name="Roger A.J."/>
            <person name="Ruiz-Trillo I."/>
            <person name="Lander E."/>
            <person name="Nusbaum C."/>
        </authorList>
    </citation>
    <scope>NUCLEOTIDE SEQUENCE [LARGE SCALE GENOMIC DNA]</scope>
    <source>
        <strain evidence="8 9">DAOM BR117</strain>
    </source>
</reference>
<keyword evidence="2" id="KW-0808">Transferase</keyword>
<proteinExistence type="predicted"/>
<dbReference type="RefSeq" id="XP_016609329.1">
    <property type="nucleotide sequence ID" value="XM_016757240.1"/>
</dbReference>
<keyword evidence="4 7" id="KW-1133">Transmembrane helix</keyword>
<dbReference type="GeneID" id="27692210"/>
<feature type="transmembrane region" description="Helical" evidence="7">
    <location>
        <begin position="398"/>
        <end position="420"/>
    </location>
</feature>
<evidence type="ECO:0000256" key="7">
    <source>
        <dbReference type="SAM" id="Phobius"/>
    </source>
</evidence>
<dbReference type="PANTHER" id="PTHR13906:SF4">
    <property type="entry name" value="LYSOPHOSPHOLIPID ACYLTRANSFERASE 6"/>
    <property type="match status" value="1"/>
</dbReference>
<dbReference type="GO" id="GO:0046474">
    <property type="term" value="P:glycerophospholipid biosynthetic process"/>
    <property type="evidence" value="ECO:0007669"/>
    <property type="project" value="TreeGrafter"/>
</dbReference>
<dbReference type="GO" id="GO:0047184">
    <property type="term" value="F:1-acylglycerophosphocholine O-acyltransferase activity"/>
    <property type="evidence" value="ECO:0007669"/>
    <property type="project" value="TreeGrafter"/>
</dbReference>
<organism evidence="8 9">
    <name type="scientific">Spizellomyces punctatus (strain DAOM BR117)</name>
    <dbReference type="NCBI Taxonomy" id="645134"/>
    <lineage>
        <taxon>Eukaryota</taxon>
        <taxon>Fungi</taxon>
        <taxon>Fungi incertae sedis</taxon>
        <taxon>Chytridiomycota</taxon>
        <taxon>Chytridiomycota incertae sedis</taxon>
        <taxon>Chytridiomycetes</taxon>
        <taxon>Spizellomycetales</taxon>
        <taxon>Spizellomycetaceae</taxon>
        <taxon>Spizellomyces</taxon>
    </lineage>
</organism>
<dbReference type="VEuPathDB" id="FungiDB:SPPG_09085"/>
<name>A0A0L0HK74_SPIPD</name>
<evidence type="ECO:0000256" key="3">
    <source>
        <dbReference type="ARBA" id="ARBA00022692"/>
    </source>
</evidence>
<keyword evidence="9" id="KW-1185">Reference proteome</keyword>
<dbReference type="GO" id="GO:0003841">
    <property type="term" value="F:1-acylglycerol-3-phosphate O-acyltransferase activity"/>
    <property type="evidence" value="ECO:0007669"/>
    <property type="project" value="TreeGrafter"/>
</dbReference>
<evidence type="ECO:0000313" key="9">
    <source>
        <dbReference type="Proteomes" id="UP000053201"/>
    </source>
</evidence>
<keyword evidence="3 7" id="KW-0812">Transmembrane</keyword>
<evidence type="ECO:0000256" key="2">
    <source>
        <dbReference type="ARBA" id="ARBA00022679"/>
    </source>
</evidence>
<evidence type="ECO:0000313" key="8">
    <source>
        <dbReference type="EMBL" id="KND01290.1"/>
    </source>
</evidence>
<feature type="transmembrane region" description="Helical" evidence="7">
    <location>
        <begin position="360"/>
        <end position="378"/>
    </location>
</feature>
<feature type="transmembrane region" description="Helical" evidence="7">
    <location>
        <begin position="335"/>
        <end position="354"/>
    </location>
</feature>
<gene>
    <name evidence="8" type="ORF">SPPG_09085</name>
</gene>
<dbReference type="PANTHER" id="PTHR13906">
    <property type="entry name" value="PORCUPINE"/>
    <property type="match status" value="1"/>
</dbReference>
<dbReference type="AlphaFoldDB" id="A0A0L0HK74"/>
<keyword evidence="6" id="KW-0012">Acyltransferase</keyword>
<dbReference type="OMA" id="WHGTRPG"/>
<dbReference type="STRING" id="645134.A0A0L0HK74"/>
<dbReference type="InParanoid" id="A0A0L0HK74"/>
<accession>A0A0L0HK74</accession>
<comment type="subcellular location">
    <subcellularLocation>
        <location evidence="1">Membrane</location>
        <topology evidence="1">Multi-pass membrane protein</topology>
    </subcellularLocation>
</comment>
<evidence type="ECO:0000256" key="5">
    <source>
        <dbReference type="ARBA" id="ARBA00023136"/>
    </source>
</evidence>
<dbReference type="EMBL" id="KQ257454">
    <property type="protein sequence ID" value="KND01290.1"/>
    <property type="molecule type" value="Genomic_DNA"/>
</dbReference>
<feature type="transmembrane region" description="Helical" evidence="7">
    <location>
        <begin position="432"/>
        <end position="453"/>
    </location>
</feature>
<feature type="transmembrane region" description="Helical" evidence="7">
    <location>
        <begin position="203"/>
        <end position="223"/>
    </location>
</feature>
<feature type="transmembrane region" description="Helical" evidence="7">
    <location>
        <begin position="161"/>
        <end position="183"/>
    </location>
</feature>
<dbReference type="InterPro" id="IPR004299">
    <property type="entry name" value="MBOAT_fam"/>
</dbReference>
<dbReference type="GO" id="GO:0030258">
    <property type="term" value="P:lipid modification"/>
    <property type="evidence" value="ECO:0007669"/>
    <property type="project" value="TreeGrafter"/>
</dbReference>
<dbReference type="FunCoup" id="A0A0L0HK74">
    <property type="interactions" value="149"/>
</dbReference>
<evidence type="ECO:0000256" key="4">
    <source>
        <dbReference type="ARBA" id="ARBA00022989"/>
    </source>
</evidence>
<keyword evidence="5 7" id="KW-0472">Membrane</keyword>
<dbReference type="GO" id="GO:0016020">
    <property type="term" value="C:membrane"/>
    <property type="evidence" value="ECO:0007669"/>
    <property type="project" value="UniProtKB-SubCell"/>
</dbReference>
<dbReference type="InterPro" id="IPR049941">
    <property type="entry name" value="LPLAT_7/PORCN-like"/>
</dbReference>